<proteinExistence type="predicted"/>
<gene>
    <name evidence="1" type="ORF">G7B40_009700</name>
</gene>
<evidence type="ECO:0000313" key="2">
    <source>
        <dbReference type="Proteomes" id="UP000667802"/>
    </source>
</evidence>
<dbReference type="EMBL" id="JAALHA020000003">
    <property type="protein sequence ID" value="MDR9894838.1"/>
    <property type="molecule type" value="Genomic_DNA"/>
</dbReference>
<name>A0AAP5I7T6_9CYAN</name>
<dbReference type="AlphaFoldDB" id="A0AAP5I7T6"/>
<dbReference type="Proteomes" id="UP000667802">
    <property type="component" value="Unassembled WGS sequence"/>
</dbReference>
<comment type="caution">
    <text evidence="1">The sequence shown here is derived from an EMBL/GenBank/DDBJ whole genome shotgun (WGS) entry which is preliminary data.</text>
</comment>
<dbReference type="RefSeq" id="WP_208343068.1">
    <property type="nucleotide sequence ID" value="NZ_CAWQFN010000255.1"/>
</dbReference>
<protein>
    <submittedName>
        <fullName evidence="1">Uncharacterized protein</fullName>
    </submittedName>
</protein>
<sequence>MQRIADHEANGAHPYRITRLRNCSSLEAAGYAKEKHLGELKCPSLTP</sequence>
<evidence type="ECO:0000313" key="1">
    <source>
        <dbReference type="EMBL" id="MDR9894838.1"/>
    </source>
</evidence>
<accession>A0AAP5I7T6</accession>
<reference evidence="2" key="1">
    <citation type="journal article" date="2021" name="Science">
        <title>Hunting the eagle killer: A cyanobacterial neurotoxin causes vacuolar myelinopathy.</title>
        <authorList>
            <person name="Breinlinger S."/>
            <person name="Phillips T.J."/>
            <person name="Haram B.N."/>
            <person name="Mares J."/>
            <person name="Martinez Yerena J.A."/>
            <person name="Hrouzek P."/>
            <person name="Sobotka R."/>
            <person name="Henderson W.M."/>
            <person name="Schmieder P."/>
            <person name="Williams S.M."/>
            <person name="Lauderdale J.D."/>
            <person name="Wilde H.D."/>
            <person name="Gerrin W."/>
            <person name="Kust A."/>
            <person name="Washington J.W."/>
            <person name="Wagner C."/>
            <person name="Geier B."/>
            <person name="Liebeke M."/>
            <person name="Enke H."/>
            <person name="Niedermeyer T.H.J."/>
            <person name="Wilde S.B."/>
        </authorList>
    </citation>
    <scope>NUCLEOTIDE SEQUENCE [LARGE SCALE GENOMIC DNA]</scope>
    <source>
        <strain evidence="2">Thurmond2011</strain>
    </source>
</reference>
<keyword evidence="2" id="KW-1185">Reference proteome</keyword>
<organism evidence="1 2">
    <name type="scientific">Aetokthonos hydrillicola Thurmond2011</name>
    <dbReference type="NCBI Taxonomy" id="2712845"/>
    <lineage>
        <taxon>Bacteria</taxon>
        <taxon>Bacillati</taxon>
        <taxon>Cyanobacteriota</taxon>
        <taxon>Cyanophyceae</taxon>
        <taxon>Nostocales</taxon>
        <taxon>Hapalosiphonaceae</taxon>
        <taxon>Aetokthonos</taxon>
    </lineage>
</organism>